<evidence type="ECO:0000313" key="1">
    <source>
        <dbReference type="EMBL" id="KAI3375127.1"/>
    </source>
</evidence>
<protein>
    <submittedName>
        <fullName evidence="1">Uncharacterized protein</fullName>
    </submittedName>
</protein>
<accession>A0ACB8X6G5</accession>
<evidence type="ECO:0000313" key="2">
    <source>
        <dbReference type="Proteomes" id="UP000831701"/>
    </source>
</evidence>
<sequence length="1962" mass="218903">CLTDIVPGRLRDLMMLDSDDCTLSLDNLFFEKPIIHKVKPLHKEARPWQLEAPPYLSQVPSTQDMQEEADSLSTLYILYSLHILPSLPNSLFKVQVLNNGVDSSNTDDLSSSGSQTASRPQTFLSQVTMTTVPPPPPPPQPPRATVSQAAPPFPPKPPSSPTPLGSSAASGRPLQQAAHSEMQDKGTKRAFVPPMTPQPLRIQVMWFYFLNRANTAAKFRSVFNEFPFFNYVQSKALDDVLYTGRNFVASAPTGSGKTVLFELAIIRLLMETSEPWRDVKAVYMAPIKALCSQCFESWKKKFGPLGLSCKELTGDTEIDDFFEIQDSHIILTTPEKWDSMTRKWKDNCLLQLIRLFLIDEVHVVKDATRGATLEVVVSRMKAVHAYRTAQSPETGLSMRFVAVSATIPNISDIADWLSNESGPATYLDMDESHRPVKLRKVVLGFPCSPNQTEFKFDLSLNYKMANIIQTYSNQKPTLVFCSTRKGVQQSATVLAKDARFIMSIEHKQRLMKYANSILDSKLRDLVMLGVGYHHAGVDLSDRKLIEKAFIMGDLPVLFTTRTLAMGVNLPAHLVVIKSTMQYVAGSCEEYSEADLLQMIGRAGRPQFDTSATAVIMTKIQTRDKYMKLMNGMEIIESSLHSHLVEHLNAEIVLQTISDVNMALDWIRSTLLYIRALKNPTHYELCLRNLNSLSSIGLIDMDEDINIKPTEAGRLMARYCVAFDTMKQFSKVSGAENLSDLIELVSKSHEFSDIQLRMNEKRPLNTLNRDKNRITIRFPMEGKIKTSEMKVNCLMQAQLGSISIQEFGLTQDTAKIFRNGMRISRCQTLSTAMVNAGLTTFSKIEQTHARELELILNRHPPFGNQIRDSVIHLPKYEVILEQLPRYSCATAEIAVKVNLKNQAELLSRRTASSHHYVSLIIGNSDNTVVFLQKLMDLVLLKSGSWSKKIEVAKSSKGEEINVSLISSEYVGLDIQQKFNVHYSGARRVGTDNRYNISYDPTGQRPQLSALKPQSADQAATQRENATSATDQGTTLWLYVGNKRQCNHFCKNKDLCGHDCYKVQRNVTSGEMKMSEEPVSVNIQEFAYIPKERLPTVSRYGTNVYGASVRPHTETVDLTGEDCAQFTDVIHLDDIDSGSSVWMNPGISVGLSQNHQKHLNQINTTDTAYSERAAAVSKWGNYYGNASFSQIPTVSFDLGDEWDDFDDKNLVHASETSLASCCPSVASPEVQQSVNYNLPDFAATSAPASLHHSHVKTCVTTARPPLRSISANISPEIRKPRPSVITGRTQNRITHDWNKKRPNIFSEEVTVKTPEDVPDQTHMVPSTRRFDFFSTMELSPVCTEGISTDGCIHKSDRAHRKSKVPRDVEIDIEILYKAVPQLAKVFRIIDKIGEGTFSSVYLGEAQLRDGRREKFALKHLIPTSHPTRIAAELQCLTVAGGSNNVMGVTYCFRKEDHVVIVMPYMEHQAIVDIIGSLSFEEVRLYIYHLLKALRHIHQFGIIHRDIKPNNFLYNRSNKMYALVDFGLAQGTADTQIELLKVVRQRSSQKGGGSTGKQDTTQRSKAPSRFPPKTTTASTSLCLPPQQFTTLPPSSSSSSSTTTTSSASRKALVKKARSVTTTNVTTSTSRTKHTKDLTGLRKVPRPVFGERNFNSCTPASSTTKQAVIKTELVKLSKTEVPASRRYSAASRGSLPVRTQSSNQKPQRTVQHGLTCNCYLTDHVCNICMSRKQQVAPRAGTPGFRAPEVLTKCPNQGTAIDVWSAGVILLSLLSGRYPFFKASDDLIALTQIMTIRGSRETIEAAKAFGKAVVCSRELPRQDLRTLCDTLRGRRPSPDDEVTPLPETNKDSTASRRHKIHDDTPTHRPTEGTFNKHKDEAGETPLSVSSALPNHKKLSETSHLTKRGSETNCRVEEDERGWDRVPDEAYDLLDQLLDLNPATRITAAQALQHPLFKDLGPEDLNTT</sequence>
<reference evidence="1" key="1">
    <citation type="submission" date="2022-04" db="EMBL/GenBank/DDBJ databases">
        <title>Jade perch genome.</title>
        <authorList>
            <person name="Chao B."/>
        </authorList>
    </citation>
    <scope>NUCLEOTIDE SEQUENCE</scope>
    <source>
        <strain evidence="1">CB-2022</strain>
    </source>
</reference>
<dbReference type="Proteomes" id="UP000831701">
    <property type="component" value="Chromosome 3"/>
</dbReference>
<organism evidence="1 2">
    <name type="scientific">Scortum barcoo</name>
    <name type="common">barcoo grunter</name>
    <dbReference type="NCBI Taxonomy" id="214431"/>
    <lineage>
        <taxon>Eukaryota</taxon>
        <taxon>Metazoa</taxon>
        <taxon>Chordata</taxon>
        <taxon>Craniata</taxon>
        <taxon>Vertebrata</taxon>
        <taxon>Euteleostomi</taxon>
        <taxon>Actinopterygii</taxon>
        <taxon>Neopterygii</taxon>
        <taxon>Teleostei</taxon>
        <taxon>Neoteleostei</taxon>
        <taxon>Acanthomorphata</taxon>
        <taxon>Eupercaria</taxon>
        <taxon>Centrarchiformes</taxon>
        <taxon>Terapontoidei</taxon>
        <taxon>Terapontidae</taxon>
        <taxon>Scortum</taxon>
    </lineage>
</organism>
<comment type="caution">
    <text evidence="1">The sequence shown here is derived from an EMBL/GenBank/DDBJ whole genome shotgun (WGS) entry which is preliminary data.</text>
</comment>
<name>A0ACB8X6G5_9TELE</name>
<dbReference type="EMBL" id="CM041533">
    <property type="protein sequence ID" value="KAI3375127.1"/>
    <property type="molecule type" value="Genomic_DNA"/>
</dbReference>
<feature type="non-terminal residue" evidence="1">
    <location>
        <position position="1"/>
    </location>
</feature>
<proteinExistence type="predicted"/>
<gene>
    <name evidence="1" type="ORF">L3Q82_021643</name>
</gene>
<keyword evidence="2" id="KW-1185">Reference proteome</keyword>